<evidence type="ECO:0000313" key="3">
    <source>
        <dbReference type="Proteomes" id="UP000199017"/>
    </source>
</evidence>
<gene>
    <name evidence="2" type="ORF">SAMN05216352_12015</name>
</gene>
<keyword evidence="1" id="KW-0472">Membrane</keyword>
<feature type="transmembrane region" description="Helical" evidence="1">
    <location>
        <begin position="7"/>
        <end position="25"/>
    </location>
</feature>
<keyword evidence="1" id="KW-1133">Transmembrane helix</keyword>
<protein>
    <submittedName>
        <fullName evidence="2">Uncharacterized protein</fullName>
    </submittedName>
</protein>
<proteinExistence type="predicted"/>
<evidence type="ECO:0000313" key="2">
    <source>
        <dbReference type="EMBL" id="SDJ04491.1"/>
    </source>
</evidence>
<keyword evidence="1" id="KW-0812">Transmembrane</keyword>
<name>A0A1G8QII9_9BACI</name>
<reference evidence="2 3" key="1">
    <citation type="submission" date="2016-10" db="EMBL/GenBank/DDBJ databases">
        <authorList>
            <person name="de Groot N.N."/>
        </authorList>
    </citation>
    <scope>NUCLEOTIDE SEQUENCE [LARGE SCALE GENOMIC DNA]</scope>
    <source>
        <strain evidence="3">P4B,CCM 7963,CECT 7998,DSM 25260,IBRC-M 10614,KCTC 13821</strain>
    </source>
</reference>
<dbReference type="AlphaFoldDB" id="A0A1G8QII9"/>
<evidence type="ECO:0000256" key="1">
    <source>
        <dbReference type="SAM" id="Phobius"/>
    </source>
</evidence>
<dbReference type="EMBL" id="FNDU01000020">
    <property type="protein sequence ID" value="SDJ04491.1"/>
    <property type="molecule type" value="Genomic_DNA"/>
</dbReference>
<organism evidence="2 3">
    <name type="scientific">Alteribacillus bidgolensis</name>
    <dbReference type="NCBI Taxonomy" id="930129"/>
    <lineage>
        <taxon>Bacteria</taxon>
        <taxon>Bacillati</taxon>
        <taxon>Bacillota</taxon>
        <taxon>Bacilli</taxon>
        <taxon>Bacillales</taxon>
        <taxon>Bacillaceae</taxon>
        <taxon>Alteribacillus</taxon>
    </lineage>
</organism>
<dbReference type="Proteomes" id="UP000199017">
    <property type="component" value="Unassembled WGS sequence"/>
</dbReference>
<accession>A0A1G8QII9</accession>
<sequence length="39" mass="4359">MKNKDTLDLGFLLIYLLSTLIFNKAKVNDTNNGFGKKIG</sequence>
<keyword evidence="3" id="KW-1185">Reference proteome</keyword>